<dbReference type="InterPro" id="IPR024344">
    <property type="entry name" value="MDMPI_metal-binding"/>
</dbReference>
<name>A0A927F094_9ACTN</name>
<dbReference type="InterPro" id="IPR017517">
    <property type="entry name" value="Maleyloyr_isom"/>
</dbReference>
<proteinExistence type="predicted"/>
<evidence type="ECO:0000313" key="4">
    <source>
        <dbReference type="Proteomes" id="UP000632289"/>
    </source>
</evidence>
<dbReference type="RefSeq" id="WP_191209212.1">
    <property type="nucleotide sequence ID" value="NZ_BAABKL010000036.1"/>
</dbReference>
<dbReference type="SUPFAM" id="SSF109854">
    <property type="entry name" value="DinB/YfiT-like putative metalloenzymes"/>
    <property type="match status" value="1"/>
</dbReference>
<accession>A0A927F094</accession>
<sequence length="268" mass="28495">MPPAASRKPRAYDPLRVRNALAAQAETVRAAAHRVSPDQLTRPTALPGWDVRHLLVHLAGQIDAVPRLLAEPAPKADRAQAGLSTWVTSTAGISELLDARTREEAATAEDPAALIDAATEELEPVLETAVRDDVLLPHRFGAVRALDFAVTRLVELIVHSDDLARALAAPVTLDRYALAATVRVLADALAAVAPGGAVEMRVPPFAVVQCAEGPRHTRGTPSNVVETDPLTWVRLATGRLTWDRAVSAHAVTATGARADLSAHLPVMR</sequence>
<dbReference type="GO" id="GO:0046872">
    <property type="term" value="F:metal ion binding"/>
    <property type="evidence" value="ECO:0007669"/>
    <property type="project" value="InterPro"/>
</dbReference>
<keyword evidence="4" id="KW-1185">Reference proteome</keyword>
<keyword evidence="3" id="KW-0413">Isomerase</keyword>
<evidence type="ECO:0000313" key="3">
    <source>
        <dbReference type="EMBL" id="MBD3931894.1"/>
    </source>
</evidence>
<evidence type="ECO:0000259" key="2">
    <source>
        <dbReference type="Pfam" id="PF17844"/>
    </source>
</evidence>
<dbReference type="Pfam" id="PF17844">
    <property type="entry name" value="SCP_3"/>
    <property type="match status" value="1"/>
</dbReference>
<dbReference type="AlphaFoldDB" id="A0A927F094"/>
<comment type="caution">
    <text evidence="3">The sequence shown here is derived from an EMBL/GenBank/DDBJ whole genome shotgun (WGS) entry which is preliminary data.</text>
</comment>
<dbReference type="InterPro" id="IPR034660">
    <property type="entry name" value="DinB/YfiT-like"/>
</dbReference>
<dbReference type="InterPro" id="IPR041629">
    <property type="entry name" value="SCP_3"/>
</dbReference>
<dbReference type="Gene3D" id="3.30.1050.40">
    <property type="match status" value="1"/>
</dbReference>
<dbReference type="Pfam" id="PF11716">
    <property type="entry name" value="MDMPI_N"/>
    <property type="match status" value="1"/>
</dbReference>
<dbReference type="EMBL" id="JACXYU010000004">
    <property type="protein sequence ID" value="MBD3931894.1"/>
    <property type="molecule type" value="Genomic_DNA"/>
</dbReference>
<reference evidence="3" key="1">
    <citation type="submission" date="2020-09" db="EMBL/GenBank/DDBJ databases">
        <title>Secondary metabolite and genome analysis of marine Streptomyces chumphonensis KK1-2T.</title>
        <authorList>
            <person name="Phongsopitanun W."/>
            <person name="Kanchanasin P."/>
            <person name="Pittayakhajonwut P."/>
            <person name="Suwanborirux K."/>
            <person name="Tanasupawat S."/>
        </authorList>
    </citation>
    <scope>NUCLEOTIDE SEQUENCE</scope>
    <source>
        <strain evidence="3">KK1-2</strain>
    </source>
</reference>
<dbReference type="Proteomes" id="UP000632289">
    <property type="component" value="Unassembled WGS sequence"/>
</dbReference>
<protein>
    <submittedName>
        <fullName evidence="3">Maleylpyruvate isomerase family mycothiol-dependent enzyme</fullName>
    </submittedName>
</protein>
<organism evidence="3 4">
    <name type="scientific">Streptomyces chumphonensis</name>
    <dbReference type="NCBI Taxonomy" id="1214925"/>
    <lineage>
        <taxon>Bacteria</taxon>
        <taxon>Bacillati</taxon>
        <taxon>Actinomycetota</taxon>
        <taxon>Actinomycetes</taxon>
        <taxon>Kitasatosporales</taxon>
        <taxon>Streptomycetaceae</taxon>
        <taxon>Streptomyces</taxon>
    </lineage>
</organism>
<dbReference type="NCBIfam" id="TIGR03083">
    <property type="entry name" value="maleylpyruvate isomerase family mycothiol-dependent enzyme"/>
    <property type="match status" value="1"/>
</dbReference>
<gene>
    <name evidence="3" type="ORF">IF129_10015</name>
</gene>
<evidence type="ECO:0000259" key="1">
    <source>
        <dbReference type="Pfam" id="PF11716"/>
    </source>
</evidence>
<feature type="domain" description="Mycothiol-dependent maleylpyruvate isomerase metal-binding" evidence="1">
    <location>
        <begin position="21"/>
        <end position="164"/>
    </location>
</feature>
<dbReference type="GO" id="GO:0016853">
    <property type="term" value="F:isomerase activity"/>
    <property type="evidence" value="ECO:0007669"/>
    <property type="project" value="UniProtKB-KW"/>
</dbReference>
<feature type="domain" description="Bacterial SCP orthologue" evidence="2">
    <location>
        <begin position="174"/>
        <end position="266"/>
    </location>
</feature>